<sequence>MMILIMKIPIMYLRITLWNTHWVMGIQMMRKMMIMRIMMRMMMRMCQILGNYLGILSITALMVKKRNPASQNIPFQVVSCEGMSN</sequence>
<accession>A0A1L8D823</accession>
<evidence type="ECO:0000313" key="1">
    <source>
        <dbReference type="EMBL" id="JAV02616.1"/>
    </source>
</evidence>
<dbReference type="EMBL" id="GFDF01011468">
    <property type="protein sequence ID" value="JAV02616.1"/>
    <property type="molecule type" value="Transcribed_RNA"/>
</dbReference>
<organism evidence="1">
    <name type="scientific">Nyssomyia neivai</name>
    <dbReference type="NCBI Taxonomy" id="330878"/>
    <lineage>
        <taxon>Eukaryota</taxon>
        <taxon>Metazoa</taxon>
        <taxon>Ecdysozoa</taxon>
        <taxon>Arthropoda</taxon>
        <taxon>Hexapoda</taxon>
        <taxon>Insecta</taxon>
        <taxon>Pterygota</taxon>
        <taxon>Neoptera</taxon>
        <taxon>Endopterygota</taxon>
        <taxon>Diptera</taxon>
        <taxon>Nematocera</taxon>
        <taxon>Psychodoidea</taxon>
        <taxon>Psychodidae</taxon>
        <taxon>Nyssomyia</taxon>
    </lineage>
</organism>
<dbReference type="AlphaFoldDB" id="A0A1L8D823"/>
<name>A0A1L8D823_9DIPT</name>
<proteinExistence type="predicted"/>
<protein>
    <submittedName>
        <fullName evidence="1">Uncharacterized protein</fullName>
    </submittedName>
</protein>
<reference evidence="1" key="1">
    <citation type="submission" date="2016-12" db="EMBL/GenBank/DDBJ databases">
        <title>An insight into the sialome and mialome of the sand fly, Nyssomyia neivai.</title>
        <authorList>
            <person name="Sebastian V."/>
            <person name="Goulart T.M."/>
            <person name="Oliveira W."/>
            <person name="Calvo E."/>
            <person name="Oliveira L.F."/>
            <person name="Pinto M.C."/>
            <person name="Rosselino A.M."/>
            <person name="Ribeiro J.M."/>
        </authorList>
    </citation>
    <scope>NUCLEOTIDE SEQUENCE</scope>
</reference>